<accession>A0A918VE44</accession>
<dbReference type="Gene3D" id="1.10.10.2120">
    <property type="match status" value="1"/>
</dbReference>
<dbReference type="EMBL" id="BMWZ01000007">
    <property type="protein sequence ID" value="GGZ90027.1"/>
    <property type="molecule type" value="Genomic_DNA"/>
</dbReference>
<organism evidence="3 4">
    <name type="scientific">Algibacter mikhailovii</name>
    <dbReference type="NCBI Taxonomy" id="425498"/>
    <lineage>
        <taxon>Bacteria</taxon>
        <taxon>Pseudomonadati</taxon>
        <taxon>Bacteroidota</taxon>
        <taxon>Flavobacteriia</taxon>
        <taxon>Flavobacteriales</taxon>
        <taxon>Flavobacteriaceae</taxon>
        <taxon>Algibacter</taxon>
    </lineage>
</organism>
<proteinExistence type="predicted"/>
<dbReference type="Proteomes" id="UP000636004">
    <property type="component" value="Unassembled WGS sequence"/>
</dbReference>
<sequence length="401" mass="44674">MKNLKNNLVIALIVLGMSITTFAQKKQINDIEIPKVETRGGVYYLELDGETPYIRGYQHGAAMKYVIKRTIAQFEQWLTENANEDNPEQLIKDFAKNTGHIKSVKKRLPKLYEEMQGIADGAQVDFNKLFVYQSFDEVFLYLMSSGRISLGDGHCTTTGVYGRNDLPNYVTHNNDIPTYHEGAVTVLKIKYPNSDLEILQQTFAGQIGQNGVNNRGVSVGVNTIADLPTTDYGIPVSFNVRKILESETALKAYDYLSTMTAGTAMNYMIGDRDQVISVEAWEDEVAMVTGFGDNYAVHTNHTLIKDAPITFKMDAETGGGSYGYTHQRLHTATEILDKSASSIDYNGVRDLKMVKPILVNPGSPTGRTIMCMIVEIPKAGSPILYTTPDSPNWYDHVSFQF</sequence>
<dbReference type="Pfam" id="PF03417">
    <property type="entry name" value="AAT"/>
    <property type="match status" value="1"/>
</dbReference>
<feature type="signal peptide" evidence="1">
    <location>
        <begin position="1"/>
        <end position="23"/>
    </location>
</feature>
<dbReference type="NCBIfam" id="NF040521">
    <property type="entry name" value="C45_proenzyme"/>
    <property type="match status" value="1"/>
</dbReference>
<dbReference type="InterPro" id="IPR047801">
    <property type="entry name" value="Peptidase_C45"/>
</dbReference>
<evidence type="ECO:0000313" key="3">
    <source>
        <dbReference type="EMBL" id="GGZ90027.1"/>
    </source>
</evidence>
<keyword evidence="1" id="KW-0732">Signal</keyword>
<dbReference type="RefSeq" id="WP_189362241.1">
    <property type="nucleotide sequence ID" value="NZ_BMWZ01000007.1"/>
</dbReference>
<reference evidence="3" key="2">
    <citation type="submission" date="2020-09" db="EMBL/GenBank/DDBJ databases">
        <authorList>
            <person name="Sun Q."/>
            <person name="Kim S."/>
        </authorList>
    </citation>
    <scope>NUCLEOTIDE SEQUENCE</scope>
    <source>
        <strain evidence="3">KCTC 12710</strain>
    </source>
</reference>
<dbReference type="Gene3D" id="3.60.60.10">
    <property type="entry name" value="Penicillin V Acylase, Chain A"/>
    <property type="match status" value="1"/>
</dbReference>
<evidence type="ECO:0000256" key="1">
    <source>
        <dbReference type="SAM" id="SignalP"/>
    </source>
</evidence>
<evidence type="ECO:0000259" key="2">
    <source>
        <dbReference type="Pfam" id="PF03417"/>
    </source>
</evidence>
<feature type="domain" description="Peptidase C45 hydrolase" evidence="2">
    <location>
        <begin position="169"/>
        <end position="309"/>
    </location>
</feature>
<dbReference type="AlphaFoldDB" id="A0A918VE44"/>
<keyword evidence="4" id="KW-1185">Reference proteome</keyword>
<dbReference type="PANTHER" id="PTHR34180:SF1">
    <property type="entry name" value="BETA-ALANYL-DOPAMINE_CARCININE HYDROLASE"/>
    <property type="match status" value="1"/>
</dbReference>
<reference evidence="3" key="1">
    <citation type="journal article" date="2014" name="Int. J. Syst. Evol. Microbiol.">
        <title>Complete genome sequence of Corynebacterium casei LMG S-19264T (=DSM 44701T), isolated from a smear-ripened cheese.</title>
        <authorList>
            <consortium name="US DOE Joint Genome Institute (JGI-PGF)"/>
            <person name="Walter F."/>
            <person name="Albersmeier A."/>
            <person name="Kalinowski J."/>
            <person name="Ruckert C."/>
        </authorList>
    </citation>
    <scope>NUCLEOTIDE SEQUENCE</scope>
    <source>
        <strain evidence="3">KCTC 12710</strain>
    </source>
</reference>
<feature type="chain" id="PRO_5037598898" description="Peptidase C45 hydrolase domain-containing protein" evidence="1">
    <location>
        <begin position="24"/>
        <end position="401"/>
    </location>
</feature>
<name>A0A918VE44_9FLAO</name>
<gene>
    <name evidence="3" type="ORF">GCM10007028_30460</name>
</gene>
<protein>
    <recommendedName>
        <fullName evidence="2">Peptidase C45 hydrolase domain-containing protein</fullName>
    </recommendedName>
</protein>
<evidence type="ECO:0000313" key="4">
    <source>
        <dbReference type="Proteomes" id="UP000636004"/>
    </source>
</evidence>
<dbReference type="InterPro" id="IPR047794">
    <property type="entry name" value="C45_proenzyme-like"/>
</dbReference>
<dbReference type="InterPro" id="IPR005079">
    <property type="entry name" value="Peptidase_C45_hydrolase"/>
</dbReference>
<comment type="caution">
    <text evidence="3">The sequence shown here is derived from an EMBL/GenBank/DDBJ whole genome shotgun (WGS) entry which is preliminary data.</text>
</comment>
<dbReference type="PANTHER" id="PTHR34180">
    <property type="entry name" value="PEPTIDASE C45"/>
    <property type="match status" value="1"/>
</dbReference>